<feature type="region of interest" description="Disordered" evidence="3">
    <location>
        <begin position="172"/>
        <end position="201"/>
    </location>
</feature>
<gene>
    <name evidence="4" type="ORF">FNF31_03589</name>
</gene>
<dbReference type="InterPro" id="IPR050410">
    <property type="entry name" value="CCR4/nocturin_mRNA_transcr"/>
</dbReference>
<dbReference type="PANTHER" id="PTHR12121:SF45">
    <property type="entry name" value="NOCTURNIN"/>
    <property type="match status" value="1"/>
</dbReference>
<comment type="caution">
    <text evidence="4">The sequence shown here is derived from an EMBL/GenBank/DDBJ whole genome shotgun (WGS) entry which is preliminary data.</text>
</comment>
<protein>
    <recommendedName>
        <fullName evidence="6">Endonuclease/exonuclease/phosphatase domain-containing protein</fullName>
    </recommendedName>
</protein>
<accession>A0A5A8D8I8</accession>
<evidence type="ECO:0000313" key="5">
    <source>
        <dbReference type="Proteomes" id="UP000325113"/>
    </source>
</evidence>
<evidence type="ECO:0000256" key="1">
    <source>
        <dbReference type="ARBA" id="ARBA00010774"/>
    </source>
</evidence>
<evidence type="ECO:0000256" key="2">
    <source>
        <dbReference type="ARBA" id="ARBA00022801"/>
    </source>
</evidence>
<evidence type="ECO:0000313" key="4">
    <source>
        <dbReference type="EMBL" id="KAA0161803.1"/>
    </source>
</evidence>
<evidence type="ECO:0008006" key="6">
    <source>
        <dbReference type="Google" id="ProtNLM"/>
    </source>
</evidence>
<reference evidence="4 5" key="1">
    <citation type="submission" date="2019-07" db="EMBL/GenBank/DDBJ databases">
        <title>Genomes of Cafeteria roenbergensis.</title>
        <authorList>
            <person name="Fischer M.G."/>
            <person name="Hackl T."/>
            <person name="Roman M."/>
        </authorList>
    </citation>
    <scope>NUCLEOTIDE SEQUENCE [LARGE SCALE GENOMIC DNA]</scope>
    <source>
        <strain evidence="4 5">Cflag</strain>
    </source>
</reference>
<dbReference type="InterPro" id="IPR036691">
    <property type="entry name" value="Endo/exonu/phosph_ase_sf"/>
</dbReference>
<comment type="similarity">
    <text evidence="1">Belongs to the CCR4/nocturin family.</text>
</comment>
<dbReference type="EMBL" id="VLTM01000032">
    <property type="protein sequence ID" value="KAA0161803.1"/>
    <property type="molecule type" value="Genomic_DNA"/>
</dbReference>
<dbReference type="GO" id="GO:0000175">
    <property type="term" value="F:3'-5'-RNA exonuclease activity"/>
    <property type="evidence" value="ECO:0007669"/>
    <property type="project" value="TreeGrafter"/>
</dbReference>
<proteinExistence type="inferred from homology"/>
<dbReference type="SUPFAM" id="SSF56219">
    <property type="entry name" value="DNase I-like"/>
    <property type="match status" value="1"/>
</dbReference>
<keyword evidence="2" id="KW-0378">Hydrolase</keyword>
<dbReference type="GO" id="GO:0006139">
    <property type="term" value="P:nucleobase-containing compound metabolic process"/>
    <property type="evidence" value="ECO:0007669"/>
    <property type="project" value="UniProtKB-ARBA"/>
</dbReference>
<dbReference type="PANTHER" id="PTHR12121">
    <property type="entry name" value="CARBON CATABOLITE REPRESSOR PROTEIN 4"/>
    <property type="match status" value="1"/>
</dbReference>
<organism evidence="4 5">
    <name type="scientific">Cafeteria roenbergensis</name>
    <name type="common">Marine flagellate</name>
    <dbReference type="NCBI Taxonomy" id="33653"/>
    <lineage>
        <taxon>Eukaryota</taxon>
        <taxon>Sar</taxon>
        <taxon>Stramenopiles</taxon>
        <taxon>Bigyra</taxon>
        <taxon>Opalozoa</taxon>
        <taxon>Bicosoecida</taxon>
        <taxon>Cafeteriaceae</taxon>
        <taxon>Cafeteria</taxon>
    </lineage>
</organism>
<dbReference type="Proteomes" id="UP000325113">
    <property type="component" value="Unassembled WGS sequence"/>
</dbReference>
<name>A0A5A8D8I8_CAFRO</name>
<dbReference type="AlphaFoldDB" id="A0A5A8D8I8"/>
<evidence type="ECO:0000256" key="3">
    <source>
        <dbReference type="SAM" id="MobiDB-lite"/>
    </source>
</evidence>
<dbReference type="Gene3D" id="3.60.10.10">
    <property type="entry name" value="Endonuclease/exonuclease/phosphatase"/>
    <property type="match status" value="2"/>
</dbReference>
<feature type="compositionally biased region" description="Low complexity" evidence="3">
    <location>
        <begin position="172"/>
        <end position="186"/>
    </location>
</feature>
<sequence>MAASPPAGGSSGPRPIRLLQWNVLAQGLSRSPALEFVPRAVIRSASRHPHLITTIRDAQADVICLAECDHIFAEPALGTAPHGRSCLARSLRANYDAVYRCKVVGAEHGSLVAWRRDRFRLVGACGLRLDDCGDAVETNAAAPEEAAACAARLEAEGEARRLASAEGAAEAGGEAGAAATDGSAAAAKRERAPPARGELPGDALRRGNVGVLAALAPINCDPSESCRLLVVGCTHLWWQPDQPHVNAAQAVMLRDAAELFAAASVAAVAPTAPAGSEVTATTVIAADTNRFPADSAMRILRGDVVPAVPAQLAGSAFAPGAVLAAPSAAPRREAGRGAFSLSLRLRGDGAVAASGAGEGELPSDTDALPVALPFDAGLTSYLLNGEFASAPTPFPPAAPRAYGKAVPKAAPGGRCLEWPHAADGGTGADSAARSAWLRGLEGRIRSFGLLPPPAPLPGTDRREASAVVAAAVAAATRPADAETAATAPGLGRLSDAYVASAAAGAWTAPLSVRLTQAAGRAPHLLEALPRTVLDGLGAPSKRKASKALEQWACKTWADPTGLQLPKAVDLSPAEVDALASRPLFLAPELAPHRGELPDPDPVGAPVATDGPAGYFTNAVPAFSGSLDYILVSGARAAATPGSGPDAPAGEALAGAAGRSAADAGVGLRPAAASGWRVAGAAPLPDAEWALGGLGGMPNAVQASDHLPLLAVLV</sequence>